<dbReference type="Proteomes" id="UP000029445">
    <property type="component" value="Chromosome 3"/>
</dbReference>
<protein>
    <submittedName>
        <fullName evidence="2">Uncharacterized protein</fullName>
    </submittedName>
</protein>
<gene>
    <name evidence="2" type="ORF">CNBG_1158</name>
</gene>
<dbReference type="OrthoDB" id="2596678at2759"/>
<feature type="compositionally biased region" description="Acidic residues" evidence="1">
    <location>
        <begin position="237"/>
        <end position="257"/>
    </location>
</feature>
<feature type="region of interest" description="Disordered" evidence="1">
    <location>
        <begin position="269"/>
        <end position="322"/>
    </location>
</feature>
<dbReference type="GeneID" id="88177478"/>
<evidence type="ECO:0000313" key="3">
    <source>
        <dbReference type="Proteomes" id="UP000029445"/>
    </source>
</evidence>
<dbReference type="KEGG" id="cdeu:CNBG_1158"/>
<name>A0A095C346_CRYD2</name>
<feature type="region of interest" description="Disordered" evidence="1">
    <location>
        <begin position="233"/>
        <end position="257"/>
    </location>
</feature>
<feature type="region of interest" description="Disordered" evidence="1">
    <location>
        <begin position="93"/>
        <end position="121"/>
    </location>
</feature>
<reference evidence="2 3" key="1">
    <citation type="journal article" date="2011" name="MBio">
        <title>Genome variation in Cryptococcus gattii, an emerging pathogen of immunocompetent hosts.</title>
        <authorList>
            <person name="D'Souza C.A."/>
            <person name="Kronstad J.W."/>
            <person name="Taylor G."/>
            <person name="Warren R."/>
            <person name="Yuen M."/>
            <person name="Hu G."/>
            <person name="Jung W.H."/>
            <person name="Sham A."/>
            <person name="Kidd S.E."/>
            <person name="Tangen K."/>
            <person name="Lee N."/>
            <person name="Zeilmaker T."/>
            <person name="Sawkins J."/>
            <person name="McVicker G."/>
            <person name="Shah S."/>
            <person name="Gnerre S."/>
            <person name="Griggs A."/>
            <person name="Zeng Q."/>
            <person name="Bartlett K."/>
            <person name="Li W."/>
            <person name="Wang X."/>
            <person name="Heitman J."/>
            <person name="Stajich J.E."/>
            <person name="Fraser J.A."/>
            <person name="Meyer W."/>
            <person name="Carter D."/>
            <person name="Schein J."/>
            <person name="Krzywinski M."/>
            <person name="Kwon-Chung K.J."/>
            <person name="Varma A."/>
            <person name="Wang J."/>
            <person name="Brunham R."/>
            <person name="Fyfe M."/>
            <person name="Ouellette B.F."/>
            <person name="Siddiqui A."/>
            <person name="Marra M."/>
            <person name="Jones S."/>
            <person name="Holt R."/>
            <person name="Birren B.W."/>
            <person name="Galagan J.E."/>
            <person name="Cuomo C.A."/>
        </authorList>
    </citation>
    <scope>NUCLEOTIDE SEQUENCE [LARGE SCALE GENOMIC DNA]</scope>
    <source>
        <strain evidence="2 3">R265</strain>
    </source>
</reference>
<evidence type="ECO:0000313" key="2">
    <source>
        <dbReference type="EMBL" id="KGB75320.1"/>
    </source>
</evidence>
<sequence length="322" mass="34625">MPLRRSRPTHGAVLNDDILTLSLPEVKERLARNTALLNSPLFTQSISPSASGSTSKVQEAGQESSDPVREKLVKAREALLMREQELMLQNMNIGASSSPEASNAAGDKKGKGRESVGGVSGKQRVLESIRAGEGALAKNGLILPMDQTLSLGQRDYINSTTNALSSLTLEHHTRSSSPKPRNPTRTNGVPRSRPSRSQLLASGNDSSSTGGFGGDEVARAERLARLSAFMGYKGSDDEWSDSDEEEDEGYYDYPEDGQGEMVFETMDDNQIGYKPNGMPLRRKNATGEEVDEYGMEDDDFAEGNSDYENGAGDEPTSGAPGG</sequence>
<dbReference type="VEuPathDB" id="FungiDB:CNBG_1158"/>
<proteinExistence type="predicted"/>
<feature type="compositionally biased region" description="Acidic residues" evidence="1">
    <location>
        <begin position="288"/>
        <end position="301"/>
    </location>
</feature>
<accession>A0A095C346</accession>
<keyword evidence="3" id="KW-1185">Reference proteome</keyword>
<feature type="compositionally biased region" description="Polar residues" evidence="1">
    <location>
        <begin position="175"/>
        <end position="209"/>
    </location>
</feature>
<feature type="region of interest" description="Disordered" evidence="1">
    <location>
        <begin position="43"/>
        <end position="69"/>
    </location>
</feature>
<feature type="region of interest" description="Disordered" evidence="1">
    <location>
        <begin position="167"/>
        <end position="214"/>
    </location>
</feature>
<dbReference type="OMA" id="ISHPTFT"/>
<organism evidence="2 3">
    <name type="scientific">Cryptococcus deuterogattii (strain R265)</name>
    <name type="common">Cryptococcus gattii VGII (strain R265)</name>
    <dbReference type="NCBI Taxonomy" id="294750"/>
    <lineage>
        <taxon>Eukaryota</taxon>
        <taxon>Fungi</taxon>
        <taxon>Dikarya</taxon>
        <taxon>Basidiomycota</taxon>
        <taxon>Agaricomycotina</taxon>
        <taxon>Tremellomycetes</taxon>
        <taxon>Tremellales</taxon>
        <taxon>Cryptococcaceae</taxon>
        <taxon>Cryptococcus</taxon>
        <taxon>Cryptococcus gattii species complex</taxon>
    </lineage>
</organism>
<dbReference type="AlphaFoldDB" id="A0A095C346"/>
<evidence type="ECO:0000256" key="1">
    <source>
        <dbReference type="SAM" id="MobiDB-lite"/>
    </source>
</evidence>
<dbReference type="RefSeq" id="XP_062881273.1">
    <property type="nucleotide sequence ID" value="XM_063025318.1"/>
</dbReference>
<dbReference type="EMBL" id="CP025761">
    <property type="protein sequence ID" value="KGB75320.1"/>
    <property type="molecule type" value="Genomic_DNA"/>
</dbReference>
<dbReference type="HOGENOM" id="CLU_866042_0_0_1"/>
<feature type="compositionally biased region" description="Polar residues" evidence="1">
    <location>
        <begin position="43"/>
        <end position="65"/>
    </location>
</feature>
<reference evidence="2 3" key="2">
    <citation type="journal article" date="2018" name="Proc. Natl. Acad. Sci.">
        <title>RNAi is a critical determinant of centromere evolution in closely related fungi.</title>
        <authorList>
            <person name="Yadav V."/>
            <person name="Sun S."/>
            <person name="Billmyre R.B."/>
            <person name="Thimmappa B.C."/>
            <person name="Shea T."/>
            <person name="Lintner R."/>
            <person name="Bakkeren G."/>
            <person name="Cuomo C.A."/>
            <person name="Heitman J."/>
            <person name="Sanyal K."/>
        </authorList>
    </citation>
    <scope>NUCLEOTIDE SEQUENCE [LARGE SCALE GENOMIC DNA]</scope>
    <source>
        <strain evidence="2 3">R265</strain>
    </source>
</reference>